<reference evidence="4 5" key="1">
    <citation type="submission" date="2020-10" db="EMBL/GenBank/DDBJ databases">
        <title>The genome sequence of Chitinilyticum litopenaei 4Y14.</title>
        <authorList>
            <person name="Liu Y."/>
        </authorList>
    </citation>
    <scope>NUCLEOTIDE SEQUENCE [LARGE SCALE GENOMIC DNA]</scope>
    <source>
        <strain evidence="4 5">4Y14</strain>
    </source>
</reference>
<organism evidence="4 5">
    <name type="scientific">Chitinilyticum piscinae</name>
    <dbReference type="NCBI Taxonomy" id="2866724"/>
    <lineage>
        <taxon>Bacteria</taxon>
        <taxon>Pseudomonadati</taxon>
        <taxon>Pseudomonadota</taxon>
        <taxon>Betaproteobacteria</taxon>
        <taxon>Neisseriales</taxon>
        <taxon>Chitinibacteraceae</taxon>
        <taxon>Chitinilyticum</taxon>
    </lineage>
</organism>
<dbReference type="InterPro" id="IPR036736">
    <property type="entry name" value="ACP-like_sf"/>
</dbReference>
<keyword evidence="1" id="KW-0596">Phosphopantetheine</keyword>
<dbReference type="InterPro" id="IPR009081">
    <property type="entry name" value="PP-bd_ACP"/>
</dbReference>
<evidence type="ECO:0000313" key="4">
    <source>
        <dbReference type="EMBL" id="MBE9607826.1"/>
    </source>
</evidence>
<evidence type="ECO:0000259" key="3">
    <source>
        <dbReference type="PROSITE" id="PS50075"/>
    </source>
</evidence>
<sequence>MPTYLTFTSRNFNVDSALINEIKCFVIETLNLEDMTADEIDTDAPLFNDGLGLDSIDALELGVALQKKYGIKLQSDAAENRAHFASIAALAELVSHQRKQ</sequence>
<dbReference type="SUPFAM" id="SSF47336">
    <property type="entry name" value="ACP-like"/>
    <property type="match status" value="1"/>
</dbReference>
<accession>A0A8J7K0D0</accession>
<feature type="domain" description="Carrier" evidence="3">
    <location>
        <begin position="16"/>
        <end position="98"/>
    </location>
</feature>
<dbReference type="Gene3D" id="1.10.1200.10">
    <property type="entry name" value="ACP-like"/>
    <property type="match status" value="1"/>
</dbReference>
<dbReference type="EMBL" id="JADFUA010000001">
    <property type="protein sequence ID" value="MBE9607826.1"/>
    <property type="molecule type" value="Genomic_DNA"/>
</dbReference>
<dbReference type="AlphaFoldDB" id="A0A8J7K0D0"/>
<dbReference type="PROSITE" id="PS00012">
    <property type="entry name" value="PHOSPHOPANTETHEINE"/>
    <property type="match status" value="1"/>
</dbReference>
<evidence type="ECO:0000313" key="5">
    <source>
        <dbReference type="Proteomes" id="UP000604481"/>
    </source>
</evidence>
<evidence type="ECO:0000256" key="1">
    <source>
        <dbReference type="ARBA" id="ARBA00022450"/>
    </source>
</evidence>
<comment type="caution">
    <text evidence="4">The sequence shown here is derived from an EMBL/GenBank/DDBJ whole genome shotgun (WGS) entry which is preliminary data.</text>
</comment>
<dbReference type="PROSITE" id="PS50075">
    <property type="entry name" value="CARRIER"/>
    <property type="match status" value="1"/>
</dbReference>
<proteinExistence type="predicted"/>
<evidence type="ECO:0000256" key="2">
    <source>
        <dbReference type="ARBA" id="ARBA00022553"/>
    </source>
</evidence>
<name>A0A8J7K0D0_9NEIS</name>
<dbReference type="Proteomes" id="UP000604481">
    <property type="component" value="Unassembled WGS sequence"/>
</dbReference>
<dbReference type="Pfam" id="PF00550">
    <property type="entry name" value="PP-binding"/>
    <property type="match status" value="1"/>
</dbReference>
<dbReference type="NCBIfam" id="NF006617">
    <property type="entry name" value="PRK09184.1"/>
    <property type="match status" value="1"/>
</dbReference>
<gene>
    <name evidence="4" type="ORF">INR99_00535</name>
</gene>
<dbReference type="InterPro" id="IPR006162">
    <property type="entry name" value="Ppantetheine_attach_site"/>
</dbReference>
<keyword evidence="2" id="KW-0597">Phosphoprotein</keyword>
<keyword evidence="5" id="KW-1185">Reference proteome</keyword>
<protein>
    <submittedName>
        <fullName evidence="4">Acyl carrier protein</fullName>
    </submittedName>
</protein>